<dbReference type="EMBL" id="PQNY01000014">
    <property type="protein sequence ID" value="POS01105.1"/>
    <property type="molecule type" value="Genomic_DNA"/>
</dbReference>
<feature type="transmembrane region" description="Helical" evidence="1">
    <location>
        <begin position="182"/>
        <end position="203"/>
    </location>
</feature>
<keyword evidence="1" id="KW-0812">Transmembrane</keyword>
<dbReference type="PANTHER" id="PTHR35337">
    <property type="entry name" value="SLR1478 PROTEIN"/>
    <property type="match status" value="1"/>
</dbReference>
<dbReference type="PANTHER" id="PTHR35337:SF1">
    <property type="entry name" value="SLR1478 PROTEIN"/>
    <property type="match status" value="1"/>
</dbReference>
<feature type="transmembrane region" description="Helical" evidence="1">
    <location>
        <begin position="262"/>
        <end position="283"/>
    </location>
</feature>
<dbReference type="Pfam" id="PF01944">
    <property type="entry name" value="SpoIIM"/>
    <property type="match status" value="1"/>
</dbReference>
<proteinExistence type="predicted"/>
<dbReference type="AlphaFoldDB" id="A0A2S4N5V1"/>
<sequence>MREVAFIKQNKEKWLEFEQAIFGKSTKNPDELANLYIHLVNDLSYAQTFYPKSKTTVYLNYLASNIYQKIYKTKRLEKNKISYFFKQEVPLLCYQYRSYFLFAFVLFFAFLFIGIISTKYDETYARSFFGDEYVNTTLENIKKGNPVAIYKSSGEISSFLGITINNIKVGAKMYISGLTGGILTFYMLLQNSSMVGCFQYFFYQQGVLWQSIKGIWLHGSMEIFSMIIEAACGFILAASLFFPKTYSRTDSLKIGFGDSIKIYIATIPFTIAAGFIEGFITRWSKEMPLIMNIFIIAVTLSGISYYFLLYPKRVFQKVYKNSIHAS</sequence>
<accession>A0A2S4N5V1</accession>
<evidence type="ECO:0000313" key="2">
    <source>
        <dbReference type="EMBL" id="POS01105.1"/>
    </source>
</evidence>
<keyword evidence="3" id="KW-1185">Reference proteome</keyword>
<evidence type="ECO:0000256" key="1">
    <source>
        <dbReference type="SAM" id="Phobius"/>
    </source>
</evidence>
<organism evidence="2 3">
    <name type="scientific">Flavobacterium croceum DSM 17960</name>
    <dbReference type="NCBI Taxonomy" id="1121886"/>
    <lineage>
        <taxon>Bacteria</taxon>
        <taxon>Pseudomonadati</taxon>
        <taxon>Bacteroidota</taxon>
        <taxon>Flavobacteriia</taxon>
        <taxon>Flavobacteriales</taxon>
        <taxon>Flavobacteriaceae</taxon>
        <taxon>Flavobacterium</taxon>
    </lineage>
</organism>
<keyword evidence="1" id="KW-0472">Membrane</keyword>
<protein>
    <submittedName>
        <fullName evidence="2">Putative membrane protein SpoIIM required for sporulation</fullName>
    </submittedName>
</protein>
<evidence type="ECO:0000313" key="3">
    <source>
        <dbReference type="Proteomes" id="UP000237056"/>
    </source>
</evidence>
<dbReference type="InterPro" id="IPR002798">
    <property type="entry name" value="SpoIIM-like"/>
</dbReference>
<keyword evidence="1" id="KW-1133">Transmembrane helix</keyword>
<feature type="transmembrane region" description="Helical" evidence="1">
    <location>
        <begin position="99"/>
        <end position="118"/>
    </location>
</feature>
<gene>
    <name evidence="2" type="ORF">Q361_11451</name>
</gene>
<comment type="caution">
    <text evidence="2">The sequence shown here is derived from an EMBL/GenBank/DDBJ whole genome shotgun (WGS) entry which is preliminary data.</text>
</comment>
<dbReference type="RefSeq" id="WP_103726736.1">
    <property type="nucleotide sequence ID" value="NZ_PQNY01000014.1"/>
</dbReference>
<feature type="transmembrane region" description="Helical" evidence="1">
    <location>
        <begin position="223"/>
        <end position="242"/>
    </location>
</feature>
<feature type="transmembrane region" description="Helical" evidence="1">
    <location>
        <begin position="289"/>
        <end position="310"/>
    </location>
</feature>
<dbReference type="OrthoDB" id="9800053at2"/>
<reference evidence="2 3" key="1">
    <citation type="submission" date="2018-01" db="EMBL/GenBank/DDBJ databases">
        <title>Genomic Encyclopedia of Type Strains, Phase I: the one thousand microbial genomes (KMG-I) project.</title>
        <authorList>
            <person name="Goeker M."/>
        </authorList>
    </citation>
    <scope>NUCLEOTIDE SEQUENCE [LARGE SCALE GENOMIC DNA]</scope>
    <source>
        <strain evidence="2 3">DSM 17960</strain>
    </source>
</reference>
<dbReference type="Proteomes" id="UP000237056">
    <property type="component" value="Unassembled WGS sequence"/>
</dbReference>
<name>A0A2S4N5V1_9FLAO</name>